<feature type="compositionally biased region" description="Polar residues" evidence="8">
    <location>
        <begin position="491"/>
        <end position="512"/>
    </location>
</feature>
<dbReference type="SUPFAM" id="SSF57667">
    <property type="entry name" value="beta-beta-alpha zinc fingers"/>
    <property type="match status" value="1"/>
</dbReference>
<dbReference type="InParanoid" id="A0A218ZGY1"/>
<evidence type="ECO:0000256" key="4">
    <source>
        <dbReference type="ARBA" id="ARBA00022771"/>
    </source>
</evidence>
<dbReference type="GO" id="GO:0000785">
    <property type="term" value="C:chromatin"/>
    <property type="evidence" value="ECO:0007669"/>
    <property type="project" value="TreeGrafter"/>
</dbReference>
<dbReference type="InterPro" id="IPR007219">
    <property type="entry name" value="XnlR_reg_dom"/>
</dbReference>
<feature type="region of interest" description="Disordered" evidence="8">
    <location>
        <begin position="384"/>
        <end position="421"/>
    </location>
</feature>
<dbReference type="InterPro" id="IPR013087">
    <property type="entry name" value="Znf_C2H2_type"/>
</dbReference>
<feature type="domain" description="C2H2-type" evidence="9">
    <location>
        <begin position="172"/>
        <end position="203"/>
    </location>
</feature>
<evidence type="ECO:0000256" key="5">
    <source>
        <dbReference type="ARBA" id="ARBA00022833"/>
    </source>
</evidence>
<keyword evidence="11" id="KW-1185">Reference proteome</keyword>
<dbReference type="InterPro" id="IPR036236">
    <property type="entry name" value="Znf_C2H2_sf"/>
</dbReference>
<feature type="compositionally biased region" description="Basic and acidic residues" evidence="8">
    <location>
        <begin position="219"/>
        <end position="228"/>
    </location>
</feature>
<evidence type="ECO:0000256" key="3">
    <source>
        <dbReference type="ARBA" id="ARBA00022737"/>
    </source>
</evidence>
<protein>
    <submittedName>
        <fullName evidence="10">Transcription factor Zn, C2H</fullName>
    </submittedName>
</protein>
<keyword evidence="4 7" id="KW-0863">Zinc-finger</keyword>
<dbReference type="GO" id="GO:0008270">
    <property type="term" value="F:zinc ion binding"/>
    <property type="evidence" value="ECO:0007669"/>
    <property type="project" value="UniProtKB-KW"/>
</dbReference>
<evidence type="ECO:0000259" key="9">
    <source>
        <dbReference type="PROSITE" id="PS50157"/>
    </source>
</evidence>
<dbReference type="OrthoDB" id="6077919at2759"/>
<feature type="compositionally biased region" description="Low complexity" evidence="8">
    <location>
        <begin position="384"/>
        <end position="393"/>
    </location>
</feature>
<evidence type="ECO:0000313" key="10">
    <source>
        <dbReference type="EMBL" id="OWP06860.1"/>
    </source>
</evidence>
<dbReference type="Gene3D" id="3.30.160.60">
    <property type="entry name" value="Classic Zinc Finger"/>
    <property type="match status" value="1"/>
</dbReference>
<evidence type="ECO:0000256" key="2">
    <source>
        <dbReference type="ARBA" id="ARBA00022723"/>
    </source>
</evidence>
<dbReference type="CDD" id="cd12148">
    <property type="entry name" value="fungal_TF_MHR"/>
    <property type="match status" value="1"/>
</dbReference>
<keyword evidence="5" id="KW-0862">Zinc</keyword>
<comment type="caution">
    <text evidence="10">The sequence shown here is derived from an EMBL/GenBank/DDBJ whole genome shotgun (WGS) entry which is preliminary data.</text>
</comment>
<dbReference type="GO" id="GO:0000978">
    <property type="term" value="F:RNA polymerase II cis-regulatory region sequence-specific DNA binding"/>
    <property type="evidence" value="ECO:0007669"/>
    <property type="project" value="InterPro"/>
</dbReference>
<feature type="region of interest" description="Disordered" evidence="8">
    <location>
        <begin position="277"/>
        <end position="322"/>
    </location>
</feature>
<dbReference type="EMBL" id="MZNU01000032">
    <property type="protein sequence ID" value="OWP06860.1"/>
    <property type="molecule type" value="Genomic_DNA"/>
</dbReference>
<evidence type="ECO:0000256" key="6">
    <source>
        <dbReference type="ARBA" id="ARBA00023242"/>
    </source>
</evidence>
<evidence type="ECO:0000256" key="8">
    <source>
        <dbReference type="SAM" id="MobiDB-lite"/>
    </source>
</evidence>
<evidence type="ECO:0000256" key="7">
    <source>
        <dbReference type="PROSITE-ProRule" id="PRU00042"/>
    </source>
</evidence>
<dbReference type="Pfam" id="PF04082">
    <property type="entry name" value="Fungal_trans"/>
    <property type="match status" value="1"/>
</dbReference>
<dbReference type="SMART" id="SM00355">
    <property type="entry name" value="ZnF_C2H2"/>
    <property type="match status" value="2"/>
</dbReference>
<dbReference type="GO" id="GO:0006351">
    <property type="term" value="P:DNA-templated transcription"/>
    <property type="evidence" value="ECO:0007669"/>
    <property type="project" value="InterPro"/>
</dbReference>
<organism evidence="10 11">
    <name type="scientific">Diplocarpon coronariae</name>
    <dbReference type="NCBI Taxonomy" id="2795749"/>
    <lineage>
        <taxon>Eukaryota</taxon>
        <taxon>Fungi</taxon>
        <taxon>Dikarya</taxon>
        <taxon>Ascomycota</taxon>
        <taxon>Pezizomycotina</taxon>
        <taxon>Leotiomycetes</taxon>
        <taxon>Helotiales</taxon>
        <taxon>Drepanopezizaceae</taxon>
        <taxon>Diplocarpon</taxon>
    </lineage>
</organism>
<dbReference type="PROSITE" id="PS00028">
    <property type="entry name" value="ZINC_FINGER_C2H2_1"/>
    <property type="match status" value="1"/>
</dbReference>
<dbReference type="InterPro" id="IPR051059">
    <property type="entry name" value="VerF-like"/>
</dbReference>
<dbReference type="PROSITE" id="PS50157">
    <property type="entry name" value="ZINC_FINGER_C2H2_2"/>
    <property type="match status" value="1"/>
</dbReference>
<dbReference type="PANTHER" id="PTHR40626">
    <property type="entry name" value="MIP31509P"/>
    <property type="match status" value="1"/>
</dbReference>
<keyword evidence="6" id="KW-0539">Nucleus</keyword>
<dbReference type="Proteomes" id="UP000242519">
    <property type="component" value="Unassembled WGS sequence"/>
</dbReference>
<sequence length="686" mass="74909">MSSIKDIVDVDVELFASQAYRRSGGAAQHQSSRPLAAPSSEKPAALADHINIGQTSIKRRRSNRVSKPASQRIAARRGMARRRSGAVEDGRHPTSGHKAAASNPESLSKSPGYASRGLAAGMPVKYTPVTRRVSRAKKGMPVHTCGICRPVKTFTRAEHLRRHQLSHQKPAYPCSFEDCERAFHRPDLLARHVNRHETQGERPYRSGDLPSSRASSTDSQRRTPDLKVEPPAQGARGYVQTSTAYALTSRTSRSGESSMTVAGFSIIPGVTGSLHAGNFSSTSPGNPRAASQAHLPEPETYPTTSPPPSSRGSFDQFPDQDAFAGSDAHQAFDEPYGMASSSPFPNYTAAPPQPLLPLLRIPEESWTAGLSYSNTRSPWCSSASDSAYSTQSACPRDGPRLAPRDRSQSIATGPDRPLSMETRWLSHGIRTTHPEIRSPAACEPALDRREAHAPFASPRTSSPMSARQLLDLPNSYGGLFMDMVGNPALSTHSRPLAQNSPAYPSRTSTPELGSTRGEKDLVEPDQLSTLLLTTTTAPAMLQPQPQPQPDIDIDLYLCSYWQDFHSLFPIVHQPTFGLLEHKLLRCAMAAIGTQYHHSAEARARGSELNEYCKTAIERCPNWDLHTMQAILLTDIFASSRGRDTNLRFSRHFEDLYSRLLYESDQDNVTMPDPSSGDAKSAGALLD</sequence>
<name>A0A218ZGY1_9HELO</name>
<proteinExistence type="predicted"/>
<dbReference type="PANTHER" id="PTHR40626:SF30">
    <property type="entry name" value="FINGER DOMAIN PROTEIN, PUTATIVE (AFU_ORTHOLOGUE AFUA_4G13600)-RELATED"/>
    <property type="match status" value="1"/>
</dbReference>
<comment type="subcellular location">
    <subcellularLocation>
        <location evidence="1">Nucleus</location>
    </subcellularLocation>
</comment>
<dbReference type="STRING" id="503106.A0A218ZGY1"/>
<feature type="compositionally biased region" description="Basic and acidic residues" evidence="8">
    <location>
        <begin position="397"/>
        <end position="407"/>
    </location>
</feature>
<reference evidence="10 11" key="1">
    <citation type="submission" date="2017-04" db="EMBL/GenBank/DDBJ databases">
        <title>Draft genome sequence of Marssonina coronaria NL1: causal agent of apple blotch.</title>
        <authorList>
            <person name="Cheng Q."/>
        </authorList>
    </citation>
    <scope>NUCLEOTIDE SEQUENCE [LARGE SCALE GENOMIC DNA]</scope>
    <source>
        <strain evidence="10 11">NL1</strain>
    </source>
</reference>
<evidence type="ECO:0000313" key="11">
    <source>
        <dbReference type="Proteomes" id="UP000242519"/>
    </source>
</evidence>
<feature type="compositionally biased region" description="Basic residues" evidence="8">
    <location>
        <begin position="74"/>
        <end position="84"/>
    </location>
</feature>
<feature type="region of interest" description="Disordered" evidence="8">
    <location>
        <begin position="21"/>
        <end position="118"/>
    </location>
</feature>
<accession>A0A218ZGY1</accession>
<feature type="region of interest" description="Disordered" evidence="8">
    <location>
        <begin position="192"/>
        <end position="240"/>
    </location>
</feature>
<gene>
    <name evidence="10" type="ORF">B2J93_3856</name>
</gene>
<feature type="compositionally biased region" description="Basic and acidic residues" evidence="8">
    <location>
        <begin position="192"/>
        <end position="205"/>
    </location>
</feature>
<dbReference type="GO" id="GO:0000981">
    <property type="term" value="F:DNA-binding transcription factor activity, RNA polymerase II-specific"/>
    <property type="evidence" value="ECO:0007669"/>
    <property type="project" value="InterPro"/>
</dbReference>
<dbReference type="GO" id="GO:0005634">
    <property type="term" value="C:nucleus"/>
    <property type="evidence" value="ECO:0007669"/>
    <property type="project" value="UniProtKB-SubCell"/>
</dbReference>
<feature type="region of interest" description="Disordered" evidence="8">
    <location>
        <begin position="491"/>
        <end position="523"/>
    </location>
</feature>
<dbReference type="AlphaFoldDB" id="A0A218ZGY1"/>
<feature type="region of interest" description="Disordered" evidence="8">
    <location>
        <begin position="666"/>
        <end position="686"/>
    </location>
</feature>
<dbReference type="Pfam" id="PF00096">
    <property type="entry name" value="zf-C2H2"/>
    <property type="match status" value="1"/>
</dbReference>
<evidence type="ECO:0000256" key="1">
    <source>
        <dbReference type="ARBA" id="ARBA00004123"/>
    </source>
</evidence>
<keyword evidence="3" id="KW-0677">Repeat</keyword>
<keyword evidence="2" id="KW-0479">Metal-binding</keyword>